<reference evidence="2 3" key="1">
    <citation type="submission" date="2018-11" db="EMBL/GenBank/DDBJ databases">
        <title>Proposal to divide the Flavobacteriaceae and reorganize its genera based on Amino Acid Identity values calculated from whole genome sequences.</title>
        <authorList>
            <person name="Nicholson A.C."/>
            <person name="Gulvik C.A."/>
            <person name="Whitney A.M."/>
            <person name="Humrighouse B.W."/>
            <person name="Bell M."/>
            <person name="Holmes B."/>
            <person name="Steigerwalt A.G."/>
            <person name="Villarma A."/>
            <person name="Sheth M."/>
            <person name="Batra D."/>
            <person name="Pryor J."/>
            <person name="Bernardet J.-F."/>
            <person name="Hugo C."/>
            <person name="Kampfer P."/>
            <person name="Newman J."/>
            <person name="McQuiston J.R."/>
        </authorList>
    </citation>
    <scope>NUCLEOTIDE SEQUENCE [LARGE SCALE GENOMIC DNA]</scope>
    <source>
        <strain evidence="2 3">G0041</strain>
    </source>
</reference>
<dbReference type="EMBL" id="CP033923">
    <property type="protein sequence ID" value="AZA92695.1"/>
    <property type="molecule type" value="Genomic_DNA"/>
</dbReference>
<evidence type="ECO:0000313" key="2">
    <source>
        <dbReference type="EMBL" id="AZA92695.1"/>
    </source>
</evidence>
<proteinExistence type="predicted"/>
<feature type="transmembrane region" description="Helical" evidence="1">
    <location>
        <begin position="30"/>
        <end position="52"/>
    </location>
</feature>
<gene>
    <name evidence="2" type="ORF">EG343_19910</name>
</gene>
<feature type="transmembrane region" description="Helical" evidence="1">
    <location>
        <begin position="58"/>
        <end position="78"/>
    </location>
</feature>
<name>A0AAD0YPE4_CHRNA</name>
<accession>A0AAD0YPE4</accession>
<evidence type="ECO:0000313" key="3">
    <source>
        <dbReference type="Proteomes" id="UP000278288"/>
    </source>
</evidence>
<dbReference type="Proteomes" id="UP000278288">
    <property type="component" value="Chromosome"/>
</dbReference>
<sequence length="112" mass="12676">MLMLLKTLIFNLIYNQMENNKLPQSTMNNIVISVYFTIAYAVLLSVYLGFPINIRSNFLLMLFVVCSLLFSVAAIYFAAKSYKKAKISSVILIIINAVALLIPLIMLLMIFT</sequence>
<dbReference type="KEGG" id="cnk:EG343_19910"/>
<keyword evidence="1" id="KW-0472">Membrane</keyword>
<keyword evidence="1" id="KW-1133">Transmembrane helix</keyword>
<keyword evidence="1" id="KW-0812">Transmembrane</keyword>
<feature type="transmembrane region" description="Helical" evidence="1">
    <location>
        <begin position="90"/>
        <end position="111"/>
    </location>
</feature>
<protein>
    <submittedName>
        <fullName evidence="2">Uncharacterized protein</fullName>
    </submittedName>
</protein>
<dbReference type="AlphaFoldDB" id="A0AAD0YPE4"/>
<keyword evidence="3" id="KW-1185">Reference proteome</keyword>
<evidence type="ECO:0000256" key="1">
    <source>
        <dbReference type="SAM" id="Phobius"/>
    </source>
</evidence>
<organism evidence="2 3">
    <name type="scientific">Chryseobacterium nakagawai</name>
    <dbReference type="NCBI Taxonomy" id="1241982"/>
    <lineage>
        <taxon>Bacteria</taxon>
        <taxon>Pseudomonadati</taxon>
        <taxon>Bacteroidota</taxon>
        <taxon>Flavobacteriia</taxon>
        <taxon>Flavobacteriales</taxon>
        <taxon>Weeksellaceae</taxon>
        <taxon>Chryseobacterium group</taxon>
        <taxon>Chryseobacterium</taxon>
    </lineage>
</organism>